<dbReference type="GO" id="GO:0003677">
    <property type="term" value="F:DNA binding"/>
    <property type="evidence" value="ECO:0007669"/>
    <property type="project" value="InterPro"/>
</dbReference>
<feature type="region of interest" description="Disordered" evidence="4">
    <location>
        <begin position="244"/>
        <end position="267"/>
    </location>
</feature>
<keyword evidence="2 6" id="KW-0808">Transferase</keyword>
<name>A0A5B1M7M0_9ACTN</name>
<keyword evidence="7" id="KW-1185">Reference proteome</keyword>
<evidence type="ECO:0000256" key="2">
    <source>
        <dbReference type="ARBA" id="ARBA00022679"/>
    </source>
</evidence>
<sequence length="457" mass="49158">MRVSPSLGRQRGVAWQAASHVPCIFSVMLADVSPEVASGQGSPRASIPTLRTSRARVKAADVRLPELTWPGKSSGDLAHPGGAQAATLVARGDGADLDGNLLVHGDNLTVLAAIVEGGPTWQATQGEVKLAYLDPPFNTGARFGHYDDAVHTADWLEALQARLILIKKLLHRNGSVWLHLDDSEQHHGRCLMDEVFGADSFVATVIWQRRTSRDNRKAFSASHDYVHVYAPSGHKHWKSVRNGLANTGGFSNPDNDPRGPWRSVPLSAQAGHGTASQFYAITTPTGVVHDPPAGRCWTYTAPRFEELVRAGRVYWPKGGDGRPRLKRYEDEVEDLAPSTLWLASEVGDTAAAKKELLRTVGGKTPFDTPKPESLMERIIEVATDPGDLVLDPYAGSGTTAVVASRLNRRWIAIEAQEATLSGCAIPRLRAQQGSFASDGPSFSVLSVPPVGDSADAV</sequence>
<dbReference type="Pfam" id="PF01555">
    <property type="entry name" value="N6_N4_Mtase"/>
    <property type="match status" value="1"/>
</dbReference>
<proteinExistence type="predicted"/>
<evidence type="ECO:0000259" key="5">
    <source>
        <dbReference type="Pfam" id="PF01555"/>
    </source>
</evidence>
<organism evidence="6 7">
    <name type="scientific">Nocardioides antri</name>
    <dbReference type="NCBI Taxonomy" id="2607659"/>
    <lineage>
        <taxon>Bacteria</taxon>
        <taxon>Bacillati</taxon>
        <taxon>Actinomycetota</taxon>
        <taxon>Actinomycetes</taxon>
        <taxon>Propionibacteriales</taxon>
        <taxon>Nocardioidaceae</taxon>
        <taxon>Nocardioides</taxon>
    </lineage>
</organism>
<dbReference type="InterPro" id="IPR029063">
    <property type="entry name" value="SAM-dependent_MTases_sf"/>
</dbReference>
<reference evidence="6 7" key="1">
    <citation type="submission" date="2019-09" db="EMBL/GenBank/DDBJ databases">
        <title>Nocardioides panacisoli sp. nov., isolated from the soil of a ginseng field.</title>
        <authorList>
            <person name="Cho C."/>
        </authorList>
    </citation>
    <scope>NUCLEOTIDE SEQUENCE [LARGE SCALE GENOMIC DNA]</scope>
    <source>
        <strain evidence="6 7">BN140041</strain>
    </source>
</reference>
<protein>
    <submittedName>
        <fullName evidence="6">Site-specific DNA-methyltransferase</fullName>
    </submittedName>
</protein>
<evidence type="ECO:0000256" key="4">
    <source>
        <dbReference type="SAM" id="MobiDB-lite"/>
    </source>
</evidence>
<evidence type="ECO:0000313" key="6">
    <source>
        <dbReference type="EMBL" id="KAA1427857.1"/>
    </source>
</evidence>
<dbReference type="InterPro" id="IPR002295">
    <property type="entry name" value="N4/N6-MTase_EcoPI_Mod-like"/>
</dbReference>
<evidence type="ECO:0000256" key="3">
    <source>
        <dbReference type="ARBA" id="ARBA00022691"/>
    </source>
</evidence>
<feature type="domain" description="DNA methylase N-4/N-6" evidence="5">
    <location>
        <begin position="128"/>
        <end position="418"/>
    </location>
</feature>
<evidence type="ECO:0000313" key="7">
    <source>
        <dbReference type="Proteomes" id="UP000324351"/>
    </source>
</evidence>
<accession>A0A5B1M7M0</accession>
<keyword evidence="3" id="KW-0949">S-adenosyl-L-methionine</keyword>
<dbReference type="SUPFAM" id="SSF53335">
    <property type="entry name" value="S-adenosyl-L-methionine-dependent methyltransferases"/>
    <property type="match status" value="1"/>
</dbReference>
<reference evidence="6 7" key="2">
    <citation type="submission" date="2019-09" db="EMBL/GenBank/DDBJ databases">
        <authorList>
            <person name="Jin C."/>
        </authorList>
    </citation>
    <scope>NUCLEOTIDE SEQUENCE [LARGE SCALE GENOMIC DNA]</scope>
    <source>
        <strain evidence="6 7">BN140041</strain>
    </source>
</reference>
<dbReference type="GO" id="GO:0008170">
    <property type="term" value="F:N-methyltransferase activity"/>
    <property type="evidence" value="ECO:0007669"/>
    <property type="project" value="InterPro"/>
</dbReference>
<dbReference type="EMBL" id="VUJW01000003">
    <property type="protein sequence ID" value="KAA1427857.1"/>
    <property type="molecule type" value="Genomic_DNA"/>
</dbReference>
<evidence type="ECO:0000256" key="1">
    <source>
        <dbReference type="ARBA" id="ARBA00022603"/>
    </source>
</evidence>
<dbReference type="AlphaFoldDB" id="A0A5B1M7M0"/>
<dbReference type="Gene3D" id="3.40.50.150">
    <property type="entry name" value="Vaccinia Virus protein VP39"/>
    <property type="match status" value="1"/>
</dbReference>
<dbReference type="Proteomes" id="UP000324351">
    <property type="component" value="Unassembled WGS sequence"/>
</dbReference>
<dbReference type="PRINTS" id="PR00506">
    <property type="entry name" value="D21N6MTFRASE"/>
</dbReference>
<feature type="compositionally biased region" description="Polar residues" evidence="4">
    <location>
        <begin position="244"/>
        <end position="254"/>
    </location>
</feature>
<keyword evidence="1 6" id="KW-0489">Methyltransferase</keyword>
<gene>
    <name evidence="6" type="ORF">F0U47_10580</name>
</gene>
<comment type="caution">
    <text evidence="6">The sequence shown here is derived from an EMBL/GenBank/DDBJ whole genome shotgun (WGS) entry which is preliminary data.</text>
</comment>
<dbReference type="GO" id="GO:0032259">
    <property type="term" value="P:methylation"/>
    <property type="evidence" value="ECO:0007669"/>
    <property type="project" value="UniProtKB-KW"/>
</dbReference>
<dbReference type="InterPro" id="IPR002941">
    <property type="entry name" value="DNA_methylase_N4/N6"/>
</dbReference>